<comment type="caution">
    <text evidence="2">The sequence shown here is derived from an EMBL/GenBank/DDBJ whole genome shotgun (WGS) entry which is preliminary data.</text>
</comment>
<dbReference type="Proteomes" id="UP000649617">
    <property type="component" value="Unassembled WGS sequence"/>
</dbReference>
<gene>
    <name evidence="2" type="ORF">SPIL2461_LOCUS22087</name>
</gene>
<dbReference type="InterPro" id="IPR027417">
    <property type="entry name" value="P-loop_NTPase"/>
</dbReference>
<proteinExistence type="predicted"/>
<sequence>MPCLPAIVTLHVLLQVSGLPDRYALGDACLDGACAGTALMQVRMAQMGPKPEKEVAQAKDTGSPETEPTRRIMFLHIPKTAGTSFVADAMLMVPSSVAFLDNGELSLLGTPHFRNETRVVMLRNPLDHVLSQFLECKFDWWGKRVTAGTDFPFKPGVYGGLDEWVHHFTNLKNTSVLGFEPDSKEWARAVSHNCYNPWNMQSRYLASTWDHYVPFSELQPDIEAARKSLQGVQVVGVPELYVESLCLVHLETHGHLPKSCTCGQQGPLAQISTESHYVPNHTISDLPDNLLAEMAKLVQVDAQIYVDALNRFEAAVRLASDRTGIKMFCEDRLEQAWENANSLLRRLHLDKESELQRMWGHVHVEVVATAAKQPGDQSKHQS</sequence>
<evidence type="ECO:0000313" key="3">
    <source>
        <dbReference type="Proteomes" id="UP000649617"/>
    </source>
</evidence>
<keyword evidence="3" id="KW-1185">Reference proteome</keyword>
<feature type="chain" id="PRO_5032764836" description="Sulfotransferase domain-containing protein" evidence="1">
    <location>
        <begin position="19"/>
        <end position="382"/>
    </location>
</feature>
<reference evidence="2" key="1">
    <citation type="submission" date="2021-02" db="EMBL/GenBank/DDBJ databases">
        <authorList>
            <person name="Dougan E. K."/>
            <person name="Rhodes N."/>
            <person name="Thang M."/>
            <person name="Chan C."/>
        </authorList>
    </citation>
    <scope>NUCLEOTIDE SEQUENCE</scope>
</reference>
<keyword evidence="1" id="KW-0732">Signal</keyword>
<dbReference type="OrthoDB" id="432535at2759"/>
<evidence type="ECO:0000256" key="1">
    <source>
        <dbReference type="SAM" id="SignalP"/>
    </source>
</evidence>
<organism evidence="2 3">
    <name type="scientific">Symbiodinium pilosum</name>
    <name type="common">Dinoflagellate</name>
    <dbReference type="NCBI Taxonomy" id="2952"/>
    <lineage>
        <taxon>Eukaryota</taxon>
        <taxon>Sar</taxon>
        <taxon>Alveolata</taxon>
        <taxon>Dinophyceae</taxon>
        <taxon>Suessiales</taxon>
        <taxon>Symbiodiniaceae</taxon>
        <taxon>Symbiodinium</taxon>
    </lineage>
</organism>
<protein>
    <recommendedName>
        <fullName evidence="4">Sulfotransferase domain-containing protein</fullName>
    </recommendedName>
</protein>
<feature type="signal peptide" evidence="1">
    <location>
        <begin position="1"/>
        <end position="18"/>
    </location>
</feature>
<dbReference type="AlphaFoldDB" id="A0A812XYG2"/>
<evidence type="ECO:0008006" key="4">
    <source>
        <dbReference type="Google" id="ProtNLM"/>
    </source>
</evidence>
<name>A0A812XYG2_SYMPI</name>
<accession>A0A812XYG2</accession>
<dbReference type="EMBL" id="CAJNIZ010046871">
    <property type="protein sequence ID" value="CAE7758412.1"/>
    <property type="molecule type" value="Genomic_DNA"/>
</dbReference>
<evidence type="ECO:0000313" key="2">
    <source>
        <dbReference type="EMBL" id="CAE7758412.1"/>
    </source>
</evidence>
<dbReference type="Gene3D" id="3.40.50.300">
    <property type="entry name" value="P-loop containing nucleotide triphosphate hydrolases"/>
    <property type="match status" value="1"/>
</dbReference>